<dbReference type="AlphaFoldDB" id="C1EDY0"/>
<evidence type="ECO:0000259" key="4">
    <source>
        <dbReference type="PROSITE" id="PS50075"/>
    </source>
</evidence>
<feature type="compositionally biased region" description="Acidic residues" evidence="3">
    <location>
        <begin position="203"/>
        <end position="215"/>
    </location>
</feature>
<keyword evidence="1" id="KW-0596">Phosphopantetheine</keyword>
<dbReference type="KEGG" id="mis:MICPUN_62429"/>
<dbReference type="OrthoDB" id="442029at2759"/>
<dbReference type="RefSeq" id="XP_002505183.1">
    <property type="nucleotide sequence ID" value="XM_002505137.1"/>
</dbReference>
<dbReference type="InterPro" id="IPR036736">
    <property type="entry name" value="ACP-like_sf"/>
</dbReference>
<dbReference type="InParanoid" id="C1EDY0"/>
<evidence type="ECO:0000313" key="5">
    <source>
        <dbReference type="EMBL" id="ACO66441.1"/>
    </source>
</evidence>
<dbReference type="SMART" id="SM00823">
    <property type="entry name" value="PKS_PP"/>
    <property type="match status" value="1"/>
</dbReference>
<dbReference type="SMART" id="SM01294">
    <property type="entry name" value="PKS_PP_betabranch"/>
    <property type="match status" value="1"/>
</dbReference>
<dbReference type="GeneID" id="8247301"/>
<reference evidence="5 6" key="1">
    <citation type="journal article" date="2009" name="Science">
        <title>Green evolution and dynamic adaptations revealed by genomes of the marine picoeukaryotes Micromonas.</title>
        <authorList>
            <person name="Worden A.Z."/>
            <person name="Lee J.H."/>
            <person name="Mock T."/>
            <person name="Rouze P."/>
            <person name="Simmons M.P."/>
            <person name="Aerts A.L."/>
            <person name="Allen A.E."/>
            <person name="Cuvelier M.L."/>
            <person name="Derelle E."/>
            <person name="Everett M.V."/>
            <person name="Foulon E."/>
            <person name="Grimwood J."/>
            <person name="Gundlach H."/>
            <person name="Henrissat B."/>
            <person name="Napoli C."/>
            <person name="McDonald S.M."/>
            <person name="Parker M.S."/>
            <person name="Rombauts S."/>
            <person name="Salamov A."/>
            <person name="Von Dassow P."/>
            <person name="Badger J.H."/>
            <person name="Coutinho P.M."/>
            <person name="Demir E."/>
            <person name="Dubchak I."/>
            <person name="Gentemann C."/>
            <person name="Eikrem W."/>
            <person name="Gready J.E."/>
            <person name="John U."/>
            <person name="Lanier W."/>
            <person name="Lindquist E.A."/>
            <person name="Lucas S."/>
            <person name="Mayer K.F."/>
            <person name="Moreau H."/>
            <person name="Not F."/>
            <person name="Otillar R."/>
            <person name="Panaud O."/>
            <person name="Pangilinan J."/>
            <person name="Paulsen I."/>
            <person name="Piegu B."/>
            <person name="Poliakov A."/>
            <person name="Robbens S."/>
            <person name="Schmutz J."/>
            <person name="Toulza E."/>
            <person name="Wyss T."/>
            <person name="Zelensky A."/>
            <person name="Zhou K."/>
            <person name="Armbrust E.V."/>
            <person name="Bhattacharya D."/>
            <person name="Goodenough U.W."/>
            <person name="Van de Peer Y."/>
            <person name="Grigoriev I.V."/>
        </authorList>
    </citation>
    <scope>NUCLEOTIDE SEQUENCE [LARGE SCALE GENOMIC DNA]</scope>
    <source>
        <strain evidence="6">RCC299 / NOUM17</strain>
    </source>
</reference>
<dbReference type="PROSITE" id="PS00012">
    <property type="entry name" value="PHOSPHOPANTETHEINE"/>
    <property type="match status" value="1"/>
</dbReference>
<dbReference type="Gene3D" id="1.10.1200.10">
    <property type="entry name" value="ACP-like"/>
    <property type="match status" value="1"/>
</dbReference>
<dbReference type="InterPro" id="IPR009081">
    <property type="entry name" value="PP-bd_ACP"/>
</dbReference>
<name>C1EDY0_MICCC</name>
<protein>
    <recommendedName>
        <fullName evidence="4">Carrier domain-containing protein</fullName>
    </recommendedName>
</protein>
<dbReference type="Proteomes" id="UP000002009">
    <property type="component" value="Chromosome 11"/>
</dbReference>
<dbReference type="InterPro" id="IPR006162">
    <property type="entry name" value="Ppantetheine_attach_site"/>
</dbReference>
<feature type="domain" description="Carrier" evidence="4">
    <location>
        <begin position="253"/>
        <end position="328"/>
    </location>
</feature>
<dbReference type="Pfam" id="PF00550">
    <property type="entry name" value="PP-binding"/>
    <property type="match status" value="1"/>
</dbReference>
<dbReference type="PROSITE" id="PS50075">
    <property type="entry name" value="CARRIER"/>
    <property type="match status" value="1"/>
</dbReference>
<dbReference type="eggNOG" id="ENOG502T21G">
    <property type="taxonomic scope" value="Eukaryota"/>
</dbReference>
<keyword evidence="2" id="KW-0597">Phosphoprotein</keyword>
<evidence type="ECO:0000313" key="6">
    <source>
        <dbReference type="Proteomes" id="UP000002009"/>
    </source>
</evidence>
<dbReference type="InterPro" id="IPR020806">
    <property type="entry name" value="PKS_PP-bd"/>
</dbReference>
<evidence type="ECO:0000256" key="3">
    <source>
        <dbReference type="SAM" id="MobiDB-lite"/>
    </source>
</evidence>
<proteinExistence type="predicted"/>
<dbReference type="GO" id="GO:0031177">
    <property type="term" value="F:phosphopantetheine binding"/>
    <property type="evidence" value="ECO:0007669"/>
    <property type="project" value="InterPro"/>
</dbReference>
<gene>
    <name evidence="5" type="ORF">MICPUN_62429</name>
</gene>
<dbReference type="SUPFAM" id="SSF47336">
    <property type="entry name" value="ACP-like"/>
    <property type="match status" value="1"/>
</dbReference>
<accession>C1EDY0</accession>
<feature type="region of interest" description="Disordered" evidence="3">
    <location>
        <begin position="186"/>
        <end position="235"/>
    </location>
</feature>
<evidence type="ECO:0000256" key="2">
    <source>
        <dbReference type="ARBA" id="ARBA00022553"/>
    </source>
</evidence>
<dbReference type="EMBL" id="CP001330">
    <property type="protein sequence ID" value="ACO66441.1"/>
    <property type="molecule type" value="Genomic_DNA"/>
</dbReference>
<organism evidence="5 6">
    <name type="scientific">Micromonas commoda (strain RCC299 / NOUM17 / CCMP2709)</name>
    <name type="common">Picoplanktonic green alga</name>
    <dbReference type="NCBI Taxonomy" id="296587"/>
    <lineage>
        <taxon>Eukaryota</taxon>
        <taxon>Viridiplantae</taxon>
        <taxon>Chlorophyta</taxon>
        <taxon>Mamiellophyceae</taxon>
        <taxon>Mamiellales</taxon>
        <taxon>Mamiellaceae</taxon>
        <taxon>Micromonas</taxon>
    </lineage>
</organism>
<sequence>MERNDAVAAERDDPGVGADRRLVPLEIKVTFAFTNAPQAQYLMHYTTIDAWSDGSDTLAGIKQKFSDKEGVPVEFIKFMWLDEPIGRIYMGKMPKQARVTEAKTMKELNIFGPDTWLDEFPHWRCLCATIAEEEKRDALEEVHRAVATQIKGYEEGPELDRHIQHKRKTKKWNTLVFGAPTPYDSRYPETMPKTGDDRYTNCFDDDWDKDPEEEAEKLRPKSQPQLVVKKAPAAADNAGVQAAAPEVEEEPKMSLEEVVTNVSRLSSKMIGTKELDVDAPLMESGLDSLTSVELINELSSAFGVQLSATTPYDYPTVRELSKHIVEKL</sequence>
<evidence type="ECO:0000256" key="1">
    <source>
        <dbReference type="ARBA" id="ARBA00022450"/>
    </source>
</evidence>
<keyword evidence="6" id="KW-1185">Reference proteome</keyword>